<keyword evidence="6 10" id="KW-1133">Transmembrane helix</keyword>
<evidence type="ECO:0000256" key="10">
    <source>
        <dbReference type="SAM" id="Phobius"/>
    </source>
</evidence>
<dbReference type="Proteomes" id="UP000186136">
    <property type="component" value="Unassembled WGS sequence"/>
</dbReference>
<accession>A0A1Q2YGC4</accession>
<dbReference type="GO" id="GO:0032979">
    <property type="term" value="P:protein insertion into mitochondrial inner membrane from matrix"/>
    <property type="evidence" value="ECO:0007669"/>
    <property type="project" value="TreeGrafter"/>
</dbReference>
<comment type="subcellular location">
    <subcellularLocation>
        <location evidence="9">Membrane</location>
        <topology evidence="9">Multi-pass membrane protein</topology>
    </subcellularLocation>
    <subcellularLocation>
        <location evidence="1">Mitochondrion inner membrane</location>
        <topology evidence="1">Multi-pass membrane protein</topology>
    </subcellularLocation>
</comment>
<keyword evidence="7" id="KW-0496">Mitochondrion</keyword>
<dbReference type="GO" id="GO:0032977">
    <property type="term" value="F:membrane insertase activity"/>
    <property type="evidence" value="ECO:0007669"/>
    <property type="project" value="InterPro"/>
</dbReference>
<keyword evidence="13" id="KW-1185">Reference proteome</keyword>
<keyword evidence="3 9" id="KW-0812">Transmembrane</keyword>
<evidence type="ECO:0000256" key="7">
    <source>
        <dbReference type="ARBA" id="ARBA00023128"/>
    </source>
</evidence>
<gene>
    <name evidence="12" type="ORF">PMKS-002055</name>
</gene>
<sequence>MFALRRSVLKAGLLGAQNAARMGVRGSVKNTRIAVPAMTMNSVRFNSTGDGSGESKTSQVLHNIEKIIDSEEREIETSLGFDEDLAAKQELLHNTTLSSDQLGYLKSVGLVDGWWPSDIIQQVLEYVHVFSGLPWWSTIAVTTVAFRVLLFPLFMKSSDTMARSQSIMPETKRLRKEMTQAMTTGDRALQQRKQMELSMLNKKHGVKYSRMFLSPVTQMVYSVGSFFGIREMGSLPVEGLSTQGTLWFEDLAAPDPYIGLQLISAALYSIAFKFGGDTGNAQFGGPMKKVFMVLPFASIAFTWNMSAAVMVYFGANGLCSIVQSQLLRNAAFRRKVGMFPLPTKEQLAKNPQKGMFDNFNDTWKEMQQNNKVRAEREEEAMKGVELARKQATSNRVIVKSKHKKARAADN</sequence>
<evidence type="ECO:0000259" key="11">
    <source>
        <dbReference type="Pfam" id="PF02096"/>
    </source>
</evidence>
<evidence type="ECO:0000256" key="4">
    <source>
        <dbReference type="ARBA" id="ARBA00022792"/>
    </source>
</evidence>
<keyword evidence="8 10" id="KW-0472">Membrane</keyword>
<dbReference type="EMBL" id="BDGI01000072">
    <property type="protein sequence ID" value="GAV28584.1"/>
    <property type="molecule type" value="Genomic_DNA"/>
</dbReference>
<keyword evidence="5" id="KW-0809">Transit peptide</keyword>
<evidence type="ECO:0000313" key="12">
    <source>
        <dbReference type="EMBL" id="GAV28584.1"/>
    </source>
</evidence>
<comment type="similarity">
    <text evidence="2 9">Belongs to the OXA1/ALB3/YidC family.</text>
</comment>
<dbReference type="PANTHER" id="PTHR12428">
    <property type="entry name" value="OXA1"/>
    <property type="match status" value="1"/>
</dbReference>
<dbReference type="CDD" id="cd20069">
    <property type="entry name" value="5TM_Oxa1-like"/>
    <property type="match status" value="1"/>
</dbReference>
<reference evidence="12 13" key="1">
    <citation type="submission" date="2016-08" db="EMBL/GenBank/DDBJ databases">
        <title>Whole genome shotgun sequence of Pichia membranifaciens KS47-1.</title>
        <authorList>
            <person name="Konishi M."/>
            <person name="Ishida M."/>
            <person name="Arakawa T."/>
            <person name="Kato Y."/>
            <person name="Horiuchi J."/>
        </authorList>
    </citation>
    <scope>NUCLEOTIDE SEQUENCE [LARGE SCALE GENOMIC DNA]</scope>
    <source>
        <strain evidence="12 13">KS47-1</strain>
    </source>
</reference>
<dbReference type="OrthoDB" id="2148490at2759"/>
<evidence type="ECO:0000256" key="9">
    <source>
        <dbReference type="RuleBase" id="RU003945"/>
    </source>
</evidence>
<name>A0A1Q2YGC4_9ASCO</name>
<evidence type="ECO:0000256" key="8">
    <source>
        <dbReference type="ARBA" id="ARBA00023136"/>
    </source>
</evidence>
<dbReference type="PANTHER" id="PTHR12428:SF66">
    <property type="entry name" value="MITOCHONDRIAL INNER MEMBRANE PROTEIN OXA1L"/>
    <property type="match status" value="1"/>
</dbReference>
<organism evidence="12 13">
    <name type="scientific">Pichia membranifaciens</name>
    <dbReference type="NCBI Taxonomy" id="4926"/>
    <lineage>
        <taxon>Eukaryota</taxon>
        <taxon>Fungi</taxon>
        <taxon>Dikarya</taxon>
        <taxon>Ascomycota</taxon>
        <taxon>Saccharomycotina</taxon>
        <taxon>Pichiomycetes</taxon>
        <taxon>Pichiales</taxon>
        <taxon>Pichiaceae</taxon>
        <taxon>Pichia</taxon>
    </lineage>
</organism>
<keyword evidence="4" id="KW-0999">Mitochondrion inner membrane</keyword>
<dbReference type="Pfam" id="PF02096">
    <property type="entry name" value="60KD_IMP"/>
    <property type="match status" value="1"/>
</dbReference>
<dbReference type="InterPro" id="IPR001708">
    <property type="entry name" value="YidC/ALB3/OXA1/COX18"/>
</dbReference>
<evidence type="ECO:0000256" key="3">
    <source>
        <dbReference type="ARBA" id="ARBA00022692"/>
    </source>
</evidence>
<dbReference type="InterPro" id="IPR028055">
    <property type="entry name" value="YidC/Oxa/ALB_C"/>
</dbReference>
<evidence type="ECO:0000313" key="13">
    <source>
        <dbReference type="Proteomes" id="UP000186136"/>
    </source>
</evidence>
<feature type="transmembrane region" description="Helical" evidence="10">
    <location>
        <begin position="133"/>
        <end position="154"/>
    </location>
</feature>
<feature type="transmembrane region" description="Helical" evidence="10">
    <location>
        <begin position="290"/>
        <end position="315"/>
    </location>
</feature>
<comment type="caution">
    <text evidence="12">The sequence shown here is derived from an EMBL/GenBank/DDBJ whole genome shotgun (WGS) entry which is preliminary data.</text>
</comment>
<proteinExistence type="inferred from homology"/>
<dbReference type="AlphaFoldDB" id="A0A1Q2YGC4"/>
<dbReference type="GO" id="GO:0005743">
    <property type="term" value="C:mitochondrial inner membrane"/>
    <property type="evidence" value="ECO:0007669"/>
    <property type="project" value="UniProtKB-SubCell"/>
</dbReference>
<protein>
    <recommendedName>
        <fullName evidence="11">Membrane insertase YidC/Oxa/ALB C-terminal domain-containing protein</fullName>
    </recommendedName>
</protein>
<feature type="domain" description="Membrane insertase YidC/Oxa/ALB C-terminal" evidence="11">
    <location>
        <begin position="135"/>
        <end position="328"/>
    </location>
</feature>
<evidence type="ECO:0000256" key="5">
    <source>
        <dbReference type="ARBA" id="ARBA00022946"/>
    </source>
</evidence>
<evidence type="ECO:0000256" key="2">
    <source>
        <dbReference type="ARBA" id="ARBA00009877"/>
    </source>
</evidence>
<evidence type="ECO:0000256" key="1">
    <source>
        <dbReference type="ARBA" id="ARBA00004448"/>
    </source>
</evidence>
<evidence type="ECO:0000256" key="6">
    <source>
        <dbReference type="ARBA" id="ARBA00022989"/>
    </source>
</evidence>